<gene>
    <name evidence="3" type="ORF">MGAL_10B088122</name>
</gene>
<comment type="caution">
    <text evidence="3">The sequence shown here is derived from an EMBL/GenBank/DDBJ whole genome shotgun (WGS) entry which is preliminary data.</text>
</comment>
<keyword evidence="4" id="KW-1185">Reference proteome</keyword>
<feature type="region of interest" description="Disordered" evidence="1">
    <location>
        <begin position="1"/>
        <end position="40"/>
    </location>
</feature>
<evidence type="ECO:0000256" key="2">
    <source>
        <dbReference type="SAM" id="Phobius"/>
    </source>
</evidence>
<keyword evidence="2" id="KW-0812">Transmembrane</keyword>
<evidence type="ECO:0000313" key="3">
    <source>
        <dbReference type="EMBL" id="VDI28438.1"/>
    </source>
</evidence>
<dbReference type="AlphaFoldDB" id="A0A8B6E4F5"/>
<protein>
    <submittedName>
        <fullName evidence="3">Uncharacterized protein</fullName>
    </submittedName>
</protein>
<accession>A0A8B6E4F5</accession>
<keyword evidence="2" id="KW-0472">Membrane</keyword>
<organism evidence="3 4">
    <name type="scientific">Mytilus galloprovincialis</name>
    <name type="common">Mediterranean mussel</name>
    <dbReference type="NCBI Taxonomy" id="29158"/>
    <lineage>
        <taxon>Eukaryota</taxon>
        <taxon>Metazoa</taxon>
        <taxon>Spiralia</taxon>
        <taxon>Lophotrochozoa</taxon>
        <taxon>Mollusca</taxon>
        <taxon>Bivalvia</taxon>
        <taxon>Autobranchia</taxon>
        <taxon>Pteriomorphia</taxon>
        <taxon>Mytilida</taxon>
        <taxon>Mytiloidea</taxon>
        <taxon>Mytilidae</taxon>
        <taxon>Mytilinae</taxon>
        <taxon>Mytilus</taxon>
    </lineage>
</organism>
<sequence>MASKGPTDDIEPAPPYEPPNRFSNIHHGPGSSDFGRGSHPAPNNFLFNRATYPELPGFYDEYGHDQFKMMELNSKHKAKMRRQLHQHNTTELATVRTRSSGSKLGLIFFFVLSLVIVGGFVALVFYVISSRS</sequence>
<dbReference type="EMBL" id="UYJE01004491">
    <property type="protein sequence ID" value="VDI28438.1"/>
    <property type="molecule type" value="Genomic_DNA"/>
</dbReference>
<reference evidence="3" key="1">
    <citation type="submission" date="2018-11" db="EMBL/GenBank/DDBJ databases">
        <authorList>
            <person name="Alioto T."/>
            <person name="Alioto T."/>
        </authorList>
    </citation>
    <scope>NUCLEOTIDE SEQUENCE</scope>
</reference>
<evidence type="ECO:0000313" key="4">
    <source>
        <dbReference type="Proteomes" id="UP000596742"/>
    </source>
</evidence>
<proteinExistence type="predicted"/>
<name>A0A8B6E4F5_MYTGA</name>
<dbReference type="Proteomes" id="UP000596742">
    <property type="component" value="Unassembled WGS sequence"/>
</dbReference>
<feature type="transmembrane region" description="Helical" evidence="2">
    <location>
        <begin position="106"/>
        <end position="128"/>
    </location>
</feature>
<keyword evidence="2" id="KW-1133">Transmembrane helix</keyword>
<dbReference type="OrthoDB" id="10453850at2759"/>
<evidence type="ECO:0000256" key="1">
    <source>
        <dbReference type="SAM" id="MobiDB-lite"/>
    </source>
</evidence>